<feature type="compositionally biased region" description="Low complexity" evidence="9">
    <location>
        <begin position="749"/>
        <end position="771"/>
    </location>
</feature>
<keyword evidence="12" id="KW-1185">Reference proteome</keyword>
<comment type="similarity">
    <text evidence="2">Belongs to the cyclin family. Cyclin C subfamily.</text>
</comment>
<feature type="region of interest" description="Disordered" evidence="9">
    <location>
        <begin position="278"/>
        <end position="537"/>
    </location>
</feature>
<feature type="compositionally biased region" description="Low complexity" evidence="9">
    <location>
        <begin position="724"/>
        <end position="733"/>
    </location>
</feature>
<evidence type="ECO:0000256" key="5">
    <source>
        <dbReference type="ARBA" id="ARBA00023127"/>
    </source>
</evidence>
<feature type="compositionally biased region" description="Low complexity" evidence="9">
    <location>
        <begin position="396"/>
        <end position="412"/>
    </location>
</feature>
<feature type="compositionally biased region" description="Low complexity" evidence="9">
    <location>
        <begin position="515"/>
        <end position="526"/>
    </location>
</feature>
<dbReference type="CDD" id="cd20538">
    <property type="entry name" value="CYCLIN_CCNT_rpt1"/>
    <property type="match status" value="1"/>
</dbReference>
<feature type="region of interest" description="Disordered" evidence="9">
    <location>
        <begin position="589"/>
        <end position="676"/>
    </location>
</feature>
<evidence type="ECO:0000256" key="3">
    <source>
        <dbReference type="ARBA" id="ARBA00022553"/>
    </source>
</evidence>
<reference evidence="11" key="1">
    <citation type="submission" date="2021-01" db="UniProtKB">
        <authorList>
            <consortium name="EnsemblMetazoa"/>
        </authorList>
    </citation>
    <scope>IDENTIFICATION</scope>
</reference>
<feature type="region of interest" description="Disordered" evidence="9">
    <location>
        <begin position="1106"/>
        <end position="1215"/>
    </location>
</feature>
<keyword evidence="4" id="KW-0805">Transcription regulation</keyword>
<feature type="compositionally biased region" description="Basic residues" evidence="9">
    <location>
        <begin position="955"/>
        <end position="973"/>
    </location>
</feature>
<dbReference type="GO" id="GO:0016538">
    <property type="term" value="F:cyclin-dependent protein serine/threonine kinase regulator activity"/>
    <property type="evidence" value="ECO:0007669"/>
    <property type="project" value="InterPro"/>
</dbReference>
<feature type="compositionally biased region" description="Polar residues" evidence="9">
    <location>
        <begin position="352"/>
        <end position="374"/>
    </location>
</feature>
<evidence type="ECO:0000256" key="2">
    <source>
        <dbReference type="ARBA" id="ARBA00008638"/>
    </source>
</evidence>
<feature type="compositionally biased region" description="Gly residues" evidence="9">
    <location>
        <begin position="992"/>
        <end position="1005"/>
    </location>
</feature>
<dbReference type="SUPFAM" id="SSF47954">
    <property type="entry name" value="Cyclin-like"/>
    <property type="match status" value="2"/>
</dbReference>
<dbReference type="GeneID" id="111254198"/>
<evidence type="ECO:0000313" key="12">
    <source>
        <dbReference type="Proteomes" id="UP000594260"/>
    </source>
</evidence>
<name>A0A7M7MEH9_VARDE</name>
<dbReference type="SMART" id="SM00385">
    <property type="entry name" value="CYCLIN"/>
    <property type="match status" value="2"/>
</dbReference>
<dbReference type="PANTHER" id="PTHR10026">
    <property type="entry name" value="CYCLIN"/>
    <property type="match status" value="1"/>
</dbReference>
<dbReference type="KEGG" id="vde:111254198"/>
<feature type="domain" description="Cyclin-like" evidence="10">
    <location>
        <begin position="52"/>
        <end position="151"/>
    </location>
</feature>
<evidence type="ECO:0000259" key="10">
    <source>
        <dbReference type="SMART" id="SM00385"/>
    </source>
</evidence>
<dbReference type="InParanoid" id="A0A7M7MEH9"/>
<feature type="compositionally biased region" description="Low complexity" evidence="9">
    <location>
        <begin position="329"/>
        <end position="338"/>
    </location>
</feature>
<feature type="compositionally biased region" description="Low complexity" evidence="9">
    <location>
        <begin position="1036"/>
        <end position="1061"/>
    </location>
</feature>
<feature type="compositionally biased region" description="Low complexity" evidence="9">
    <location>
        <begin position="443"/>
        <end position="452"/>
    </location>
</feature>
<dbReference type="AlphaFoldDB" id="A0A7M7MEH9"/>
<evidence type="ECO:0000256" key="4">
    <source>
        <dbReference type="ARBA" id="ARBA00023015"/>
    </source>
</evidence>
<comment type="subcellular location">
    <subcellularLocation>
        <location evidence="1">Nucleus</location>
    </subcellularLocation>
</comment>
<dbReference type="EnsemblMetazoa" id="XM_022814800">
    <property type="protein sequence ID" value="XP_022670535"/>
    <property type="gene ID" value="LOC111254198"/>
</dbReference>
<evidence type="ECO:0000256" key="1">
    <source>
        <dbReference type="ARBA" id="ARBA00004123"/>
    </source>
</evidence>
<keyword evidence="3" id="KW-0597">Phosphoprotein</keyword>
<feature type="compositionally biased region" description="Low complexity" evidence="9">
    <location>
        <begin position="280"/>
        <end position="293"/>
    </location>
</feature>
<feature type="region of interest" description="Disordered" evidence="9">
    <location>
        <begin position="928"/>
        <end position="1069"/>
    </location>
</feature>
<evidence type="ECO:0000256" key="8">
    <source>
        <dbReference type="RuleBase" id="RU000383"/>
    </source>
</evidence>
<feature type="compositionally biased region" description="Low complexity" evidence="9">
    <location>
        <begin position="306"/>
        <end position="317"/>
    </location>
</feature>
<feature type="region of interest" description="Disordered" evidence="9">
    <location>
        <begin position="555"/>
        <end position="574"/>
    </location>
</feature>
<dbReference type="Pfam" id="PF00134">
    <property type="entry name" value="Cyclin_N"/>
    <property type="match status" value="1"/>
</dbReference>
<dbReference type="CDD" id="cd20539">
    <property type="entry name" value="CYCLIN_CCNT_rpt2"/>
    <property type="match status" value="1"/>
</dbReference>
<dbReference type="Gene3D" id="1.10.472.10">
    <property type="entry name" value="Cyclin-like"/>
    <property type="match status" value="2"/>
</dbReference>
<keyword evidence="7" id="KW-0539">Nucleus</keyword>
<proteinExistence type="inferred from homology"/>
<evidence type="ECO:0000256" key="7">
    <source>
        <dbReference type="ARBA" id="ARBA00023242"/>
    </source>
</evidence>
<sequence length="1215" mass="129348">MAAIAAGVGGSGGNNGPDRWYFSQEELALTSASRACGLEPDKELSQRQQTANLIQEMGQRLHVNQLCINTAIVYMHRFYRFHSFTKFNRNDIAQCALFLAAKVEEQPRKLEHVIKCARATLNKGAPPLDPQSEEYQALAGELVANENLMLQTLGFDIGIDHPHTHVVKCCQLVKASKELAQTSYFLATNSLHFTTMCLQYKPTVVACLCIFMACKWASWQASIPQSSEGKDWFNYIDETVTEQLLEDLMAEFVECLNKCPEKTRNRIMGCIKSKDQQAIASASGSHRSSSGTHSSGGGNQGERTHQQGSHHQGSGSQRLLDSLGRSRQHPSSSSSHQPDSTTLLADRRKTLPPSNHQLSSGTQGVQQVGPQRSSGQHHGHPQTQDRYSYNKEHQRQQQGGQQTAQQQHQLGHPSAALAGRHSLPTGTSGPLGSNKAPSRGMTSSSSSSSMSMQLHPKKQYTQQQQQQQQHYVDKAAALQRSSNDKRGVNVVGSGGSNGQPPPPQLVDQSRREQMHIMQQQQHSMMQLHGGPHASADKMSAGQQLQHPHPPRLEVKTQQHMQPGGSGGRNMEKGLPAAALDDTSGLLRPADFSQPYPSCASPPAHNPMFEGDSSSADSFFTGLGNIVSQTSPNNTNSGSNSGFATGSGMSRGDQPRGGGSSSLIPSPPETHHNLSPPESFASAAAAIVASHFSSGALPPLHPSTAPLHQLTTGISNQLPITPTIKPEQQQQQHPQKVEARSPGIVQSTEQQTLPPTLATHPPHQQQPQKLQQGLITAGSSSSSMALLAHLQQSQQQMRGNNGTGLTAETTEALSGNTFVDSLAPMPRSSAPIVGGHRAQGETKHTLGSAPKQLSAPTAIANNNNVASAAVPMQSAPVTACVSASTPIKPIGSSGLGTNAAEGIPTPTAKQGSADEVSVGWSNTAVAVKAELKPTEVRADDDSRVGLAEQTEIDGGKKHKKKKEKKEKKEKRHKDKDKIKEKEHLDRNETTAIGGSGVAITGGGGDGNSKEKKKKKKKDKDRDRDKEHHRENHHRSDNNSSSHRSPRSMSRSPVPGSGSSPLSAAQPQAPVVQVTGTKLKIKLVPPKPTSTVAPLLATGSVGQGTVIATGAISGGQRSSDSDSNHGSSSMMTSNTTATSATITTNSKGGMSSTGTDNNLRIKIPIDKLDGAGPTTGTRIESGAASAGAGKEKRKRRTEDFEEGPSGGNSKSRKVQHY</sequence>
<dbReference type="InterPro" id="IPR013763">
    <property type="entry name" value="Cyclin-like_dom"/>
</dbReference>
<feature type="domain" description="Cyclin-like" evidence="10">
    <location>
        <begin position="164"/>
        <end position="254"/>
    </location>
</feature>
<feature type="compositionally biased region" description="Basic and acidic residues" evidence="9">
    <location>
        <begin position="974"/>
        <end position="987"/>
    </location>
</feature>
<keyword evidence="5 8" id="KW-0195">Cyclin</keyword>
<dbReference type="GO" id="GO:0006357">
    <property type="term" value="P:regulation of transcription by RNA polymerase II"/>
    <property type="evidence" value="ECO:0007669"/>
    <property type="project" value="InterPro"/>
</dbReference>
<dbReference type="InterPro" id="IPR036915">
    <property type="entry name" value="Cyclin-like_sf"/>
</dbReference>
<protein>
    <recommendedName>
        <fullName evidence="10">Cyclin-like domain-containing protein</fullName>
    </recommendedName>
</protein>
<evidence type="ECO:0000313" key="11">
    <source>
        <dbReference type="EnsemblMetazoa" id="XP_022670535"/>
    </source>
</evidence>
<keyword evidence="6" id="KW-0804">Transcription</keyword>
<feature type="compositionally biased region" description="Low complexity" evidence="9">
    <location>
        <begin position="1122"/>
        <end position="1144"/>
    </location>
</feature>
<dbReference type="FunFam" id="1.10.472.10:FF:000004">
    <property type="entry name" value="Cyclin T2"/>
    <property type="match status" value="1"/>
</dbReference>
<feature type="compositionally biased region" description="Basic and acidic residues" evidence="9">
    <location>
        <begin position="1018"/>
        <end position="1035"/>
    </location>
</feature>
<dbReference type="Pfam" id="PF21797">
    <property type="entry name" value="CycT2-like_C"/>
    <property type="match status" value="1"/>
</dbReference>
<evidence type="ECO:0000256" key="9">
    <source>
        <dbReference type="SAM" id="MobiDB-lite"/>
    </source>
</evidence>
<feature type="compositionally biased region" description="Low complexity" evidence="9">
    <location>
        <begin position="627"/>
        <end position="647"/>
    </location>
</feature>
<feature type="region of interest" description="Disordered" evidence="9">
    <location>
        <begin position="724"/>
        <end position="777"/>
    </location>
</feature>
<dbReference type="RefSeq" id="XP_022670535.1">
    <property type="nucleotide sequence ID" value="XM_022814800.1"/>
</dbReference>
<dbReference type="InterPro" id="IPR043198">
    <property type="entry name" value="Cyclin/Ssn8"/>
</dbReference>
<accession>A0A7M7MEH9</accession>
<evidence type="ECO:0000256" key="6">
    <source>
        <dbReference type="ARBA" id="ARBA00023163"/>
    </source>
</evidence>
<feature type="compositionally biased region" description="Basic and acidic residues" evidence="9">
    <location>
        <begin position="928"/>
        <end position="942"/>
    </location>
</feature>
<dbReference type="OrthoDB" id="25002at2759"/>
<feature type="region of interest" description="Disordered" evidence="9">
    <location>
        <begin position="896"/>
        <end position="915"/>
    </location>
</feature>
<dbReference type="InterPro" id="IPR006671">
    <property type="entry name" value="Cyclin_N"/>
</dbReference>
<dbReference type="GO" id="GO:0005634">
    <property type="term" value="C:nucleus"/>
    <property type="evidence" value="ECO:0007669"/>
    <property type="project" value="UniProtKB-SubCell"/>
</dbReference>
<organism evidence="11 12">
    <name type="scientific">Varroa destructor</name>
    <name type="common">Honeybee mite</name>
    <dbReference type="NCBI Taxonomy" id="109461"/>
    <lineage>
        <taxon>Eukaryota</taxon>
        <taxon>Metazoa</taxon>
        <taxon>Ecdysozoa</taxon>
        <taxon>Arthropoda</taxon>
        <taxon>Chelicerata</taxon>
        <taxon>Arachnida</taxon>
        <taxon>Acari</taxon>
        <taxon>Parasitiformes</taxon>
        <taxon>Mesostigmata</taxon>
        <taxon>Gamasina</taxon>
        <taxon>Dermanyssoidea</taxon>
        <taxon>Varroidae</taxon>
        <taxon>Varroa</taxon>
    </lineage>
</organism>
<dbReference type="CTD" id="13067"/>
<feature type="compositionally biased region" description="Polar residues" evidence="9">
    <location>
        <begin position="1145"/>
        <end position="1156"/>
    </location>
</feature>
<dbReference type="Proteomes" id="UP000594260">
    <property type="component" value="Unplaced"/>
</dbReference>